<dbReference type="PANTHER" id="PTHR43625">
    <property type="entry name" value="AFLATOXIN B1 ALDEHYDE REDUCTASE"/>
    <property type="match status" value="1"/>
</dbReference>
<dbReference type="SUPFAM" id="SSF51430">
    <property type="entry name" value="NAD(P)-linked oxidoreductase"/>
    <property type="match status" value="1"/>
</dbReference>
<dbReference type="KEGG" id="gai:IMCC3135_12460"/>
<feature type="domain" description="NADP-dependent oxidoreductase" evidence="2">
    <location>
        <begin position="12"/>
        <end position="302"/>
    </location>
</feature>
<proteinExistence type="predicted"/>
<dbReference type="InterPro" id="IPR050791">
    <property type="entry name" value="Aldo-Keto_reductase"/>
</dbReference>
<dbReference type="EC" id="1.1.1.-" evidence="3"/>
<evidence type="ECO:0000313" key="4">
    <source>
        <dbReference type="Proteomes" id="UP000250079"/>
    </source>
</evidence>
<gene>
    <name evidence="3" type="primary">yhdN_3</name>
    <name evidence="3" type="ORF">IMCC3135_12460</name>
</gene>
<dbReference type="InterPro" id="IPR036812">
    <property type="entry name" value="NAD(P)_OxRdtase_dom_sf"/>
</dbReference>
<dbReference type="PRINTS" id="PR00069">
    <property type="entry name" value="ALDKETRDTASE"/>
</dbReference>
<protein>
    <submittedName>
        <fullName evidence="3">General stress protein 69</fullName>
        <ecNumber evidence="3">1.1.1.-</ecNumber>
    </submittedName>
</protein>
<dbReference type="Pfam" id="PF00248">
    <property type="entry name" value="Aldo_ket_red"/>
    <property type="match status" value="1"/>
</dbReference>
<dbReference type="InterPro" id="IPR023210">
    <property type="entry name" value="NADP_OxRdtase_dom"/>
</dbReference>
<accession>A0A2Z2NUX0</accession>
<dbReference type="PROSITE" id="PS51257">
    <property type="entry name" value="PROKAR_LIPOPROTEIN"/>
    <property type="match status" value="1"/>
</dbReference>
<dbReference type="GO" id="GO:0016491">
    <property type="term" value="F:oxidoreductase activity"/>
    <property type="evidence" value="ECO:0007669"/>
    <property type="project" value="UniProtKB-KW"/>
</dbReference>
<evidence type="ECO:0000256" key="1">
    <source>
        <dbReference type="ARBA" id="ARBA00023002"/>
    </source>
</evidence>
<evidence type="ECO:0000259" key="2">
    <source>
        <dbReference type="Pfam" id="PF00248"/>
    </source>
</evidence>
<dbReference type="GO" id="GO:0005737">
    <property type="term" value="C:cytoplasm"/>
    <property type="evidence" value="ECO:0007669"/>
    <property type="project" value="TreeGrafter"/>
</dbReference>
<evidence type="ECO:0000313" key="3">
    <source>
        <dbReference type="EMBL" id="ASJ72580.1"/>
    </source>
</evidence>
<name>A0A2Z2NUX0_9GAMM</name>
<reference evidence="3 4" key="1">
    <citation type="submission" date="2016-12" db="EMBL/GenBank/DDBJ databases">
        <authorList>
            <person name="Song W.-J."/>
            <person name="Kurnit D.M."/>
        </authorList>
    </citation>
    <scope>NUCLEOTIDE SEQUENCE [LARGE SCALE GENOMIC DNA]</scope>
    <source>
        <strain evidence="3 4">IMCC3135</strain>
    </source>
</reference>
<keyword evidence="4" id="KW-1185">Reference proteome</keyword>
<dbReference type="AlphaFoldDB" id="A0A2Z2NUX0"/>
<dbReference type="EMBL" id="CP018632">
    <property type="protein sequence ID" value="ASJ72580.1"/>
    <property type="molecule type" value="Genomic_DNA"/>
</dbReference>
<dbReference type="PANTHER" id="PTHR43625:SF40">
    <property type="entry name" value="ALDO-KETO REDUCTASE YAKC [NADP(+)]"/>
    <property type="match status" value="1"/>
</dbReference>
<organism evidence="3 4">
    <name type="scientific">Granulosicoccus antarcticus IMCC3135</name>
    <dbReference type="NCBI Taxonomy" id="1192854"/>
    <lineage>
        <taxon>Bacteria</taxon>
        <taxon>Pseudomonadati</taxon>
        <taxon>Pseudomonadota</taxon>
        <taxon>Gammaproteobacteria</taxon>
        <taxon>Chromatiales</taxon>
        <taxon>Granulosicoccaceae</taxon>
        <taxon>Granulosicoccus</taxon>
    </lineage>
</organism>
<dbReference type="OrthoDB" id="9772407at2"/>
<dbReference type="RefSeq" id="WP_088917880.1">
    <property type="nucleotide sequence ID" value="NZ_CP018632.1"/>
</dbReference>
<dbReference type="Proteomes" id="UP000250079">
    <property type="component" value="Chromosome"/>
</dbReference>
<keyword evidence="1 3" id="KW-0560">Oxidoreductase</keyword>
<sequence length="331" mass="36159">MSRKIGSLSVSAIGLGCMNISAGYGPADESESEALLHEALDIGINFLDTAFVYGAGHSETLIGKSLSAKRDRYVLASKCGLSPQGIDGRPETIRQQCETSLQRLQTDVIDLYYLHRVDPNVPIEESVGAMSELVRAGKVREIGLSEVSSDTLFRAQTVHPVAAVQSEYSLWSRTPEYGMLEACQSSGVAFVPFSPLGRGFLADTASDVTQLDSKDLRATIARPRFEPEAFAANEKLLVRFRQIAMDYSCTTAQLALAWLVNIQDRRLVPIPGTRDSQHMRDNAEAAFIKLDDSTIQTLDALINDSVVTGSRYTAERMAEADSEEDVTSNQK</sequence>
<dbReference type="Gene3D" id="3.20.20.100">
    <property type="entry name" value="NADP-dependent oxidoreductase domain"/>
    <property type="match status" value="1"/>
</dbReference>
<dbReference type="InterPro" id="IPR020471">
    <property type="entry name" value="AKR"/>
</dbReference>